<evidence type="ECO:0000313" key="1">
    <source>
        <dbReference type="EMBL" id="KFX43659.1"/>
    </source>
</evidence>
<name>A0A093V100_TALMA</name>
<comment type="caution">
    <text evidence="1">The sequence shown here is derived from an EMBL/GenBank/DDBJ whole genome shotgun (WGS) entry which is preliminary data.</text>
</comment>
<sequence length="103" mass="11544">MPAKKVLQMYDGLQRAWSSALIQLQTGQVSASQLPCECEDCGLTAVPMWIRNPGLGSRSRTLSSPRRPTYRDALERTRDRLPEAPHVSCSVFHILVLSHQILD</sequence>
<reference evidence="1" key="1">
    <citation type="journal article" date="2014" name="PLoS Genet.">
        <title>Signature Gene Expression Reveals Novel Clues to the Molecular Mechanisms of Dimorphic Transition in Penicillium marneffei.</title>
        <authorList>
            <person name="Yang E."/>
            <person name="Wang G."/>
            <person name="Cai J."/>
            <person name="Woo P.C."/>
            <person name="Lau S.K."/>
            <person name="Yuen K.-Y."/>
            <person name="Chow W.-N."/>
            <person name="Lin X."/>
        </authorList>
    </citation>
    <scope>NUCLEOTIDE SEQUENCE [LARGE SCALE GENOMIC DNA]</scope>
    <source>
        <strain evidence="1">PM1</strain>
    </source>
</reference>
<dbReference type="HOGENOM" id="CLU_2265523_0_0_1"/>
<accession>A0A093V100</accession>
<organism evidence="1">
    <name type="scientific">Talaromyces marneffei PM1</name>
    <dbReference type="NCBI Taxonomy" id="1077442"/>
    <lineage>
        <taxon>Eukaryota</taxon>
        <taxon>Fungi</taxon>
        <taxon>Dikarya</taxon>
        <taxon>Ascomycota</taxon>
        <taxon>Pezizomycotina</taxon>
        <taxon>Eurotiomycetes</taxon>
        <taxon>Eurotiomycetidae</taxon>
        <taxon>Eurotiales</taxon>
        <taxon>Trichocomaceae</taxon>
        <taxon>Talaromyces</taxon>
        <taxon>Talaromyces sect. Talaromyces</taxon>
    </lineage>
</organism>
<gene>
    <name evidence="1" type="ORF">GQ26_0330030</name>
</gene>
<dbReference type="AlphaFoldDB" id="A0A093V100"/>
<proteinExistence type="predicted"/>
<protein>
    <submittedName>
        <fullName evidence="1">Uncharacterized protein</fullName>
    </submittedName>
</protein>
<dbReference type="EMBL" id="JPOX01000033">
    <property type="protein sequence ID" value="KFX43659.1"/>
    <property type="molecule type" value="Genomic_DNA"/>
</dbReference>